<evidence type="ECO:0000313" key="2">
    <source>
        <dbReference type="EMBL" id="JAS57587.1"/>
    </source>
</evidence>
<dbReference type="AlphaFoldDB" id="A0A1B6G582"/>
<protein>
    <submittedName>
        <fullName evidence="2">Uncharacterized protein</fullName>
    </submittedName>
</protein>
<name>A0A1B6G582_9HEMI</name>
<evidence type="ECO:0000256" key="1">
    <source>
        <dbReference type="SAM" id="MobiDB-lite"/>
    </source>
</evidence>
<gene>
    <name evidence="2" type="ORF">g.14809</name>
</gene>
<proteinExistence type="predicted"/>
<reference evidence="2" key="1">
    <citation type="submission" date="2015-11" db="EMBL/GenBank/DDBJ databases">
        <title>De novo transcriptome assembly of four potential Pierce s Disease insect vectors from Arizona vineyards.</title>
        <authorList>
            <person name="Tassone E.E."/>
        </authorList>
    </citation>
    <scope>NUCLEOTIDE SEQUENCE</scope>
</reference>
<feature type="region of interest" description="Disordered" evidence="1">
    <location>
        <begin position="48"/>
        <end position="130"/>
    </location>
</feature>
<feature type="compositionally biased region" description="Low complexity" evidence="1">
    <location>
        <begin position="75"/>
        <end position="100"/>
    </location>
</feature>
<dbReference type="EMBL" id="GECZ01012182">
    <property type="protein sequence ID" value="JAS57587.1"/>
    <property type="molecule type" value="Transcribed_RNA"/>
</dbReference>
<organism evidence="2">
    <name type="scientific">Cuerna arida</name>
    <dbReference type="NCBI Taxonomy" id="1464854"/>
    <lineage>
        <taxon>Eukaryota</taxon>
        <taxon>Metazoa</taxon>
        <taxon>Ecdysozoa</taxon>
        <taxon>Arthropoda</taxon>
        <taxon>Hexapoda</taxon>
        <taxon>Insecta</taxon>
        <taxon>Pterygota</taxon>
        <taxon>Neoptera</taxon>
        <taxon>Paraneoptera</taxon>
        <taxon>Hemiptera</taxon>
        <taxon>Auchenorrhyncha</taxon>
        <taxon>Membracoidea</taxon>
        <taxon>Cicadellidae</taxon>
        <taxon>Cicadellinae</taxon>
        <taxon>Proconiini</taxon>
        <taxon>Cuerna</taxon>
    </lineage>
</organism>
<feature type="non-terminal residue" evidence="2">
    <location>
        <position position="1"/>
    </location>
</feature>
<accession>A0A1B6G582</accession>
<sequence>LSNVIYSVLTKTGLIWNRHVDQLIGLQSSLVENDSQVSPPQDCIVAERETGEQFPQTPRIVRNSSADVTGPADGLSPSSSRQPSPHHTTTPHPRPRLSLPPAVPSPVTRTADHTNRYPTRTRKPVEKLNL</sequence>